<gene>
    <name evidence="1" type="ORF">HNW77_14130</name>
</gene>
<organism evidence="1 2">
    <name type="scientific">Komagataeibacter melomenusus</name>
    <dbReference type="NCBI Taxonomy" id="2766578"/>
    <lineage>
        <taxon>Bacteria</taxon>
        <taxon>Pseudomonadati</taxon>
        <taxon>Pseudomonadota</taxon>
        <taxon>Alphaproteobacteria</taxon>
        <taxon>Acetobacterales</taxon>
        <taxon>Acetobacteraceae</taxon>
        <taxon>Komagataeibacter</taxon>
    </lineage>
</organism>
<keyword evidence="2" id="KW-1185">Reference proteome</keyword>
<evidence type="ECO:0000313" key="2">
    <source>
        <dbReference type="Proteomes" id="UP000623090"/>
    </source>
</evidence>
<dbReference type="Proteomes" id="UP000623090">
    <property type="component" value="Unassembled WGS sequence"/>
</dbReference>
<reference evidence="1 2" key="1">
    <citation type="journal article" date="2020" name="Microorganisms">
        <title>Description of Komagataeibacter melaceti sp. nov. and Komagataeibacter melomenusus sp. nov. Isolated from Apple Cider Vinegar.</title>
        <authorList>
            <person name="Maric L."/>
            <person name="Cleenwerck I."/>
            <person name="Accetto T."/>
            <person name="Vandamme P."/>
            <person name="Trcek J."/>
        </authorList>
    </citation>
    <scope>NUCLEOTIDE SEQUENCE [LARGE SCALE GENOMIC DNA]</scope>
    <source>
        <strain evidence="1 2">AV436</strain>
    </source>
</reference>
<dbReference type="RefSeq" id="WP_172158457.1">
    <property type="nucleotide sequence ID" value="NZ_JABJWC010000044.1"/>
</dbReference>
<comment type="caution">
    <text evidence="1">The sequence shown here is derived from an EMBL/GenBank/DDBJ whole genome shotgun (WGS) entry which is preliminary data.</text>
</comment>
<accession>A0ABX2AGM7</accession>
<dbReference type="EMBL" id="JABJWC010000044">
    <property type="protein sequence ID" value="NPC67499.1"/>
    <property type="molecule type" value="Genomic_DNA"/>
</dbReference>
<evidence type="ECO:0000313" key="1">
    <source>
        <dbReference type="EMBL" id="NPC67499.1"/>
    </source>
</evidence>
<proteinExistence type="predicted"/>
<name>A0ABX2AGM7_9PROT</name>
<sequence length="50" mass="5567">MGFNASYLAFHGVSREEILALMEFEDTGIRDAAREADFSIADMPTGWTIL</sequence>
<protein>
    <submittedName>
        <fullName evidence="1">Uncharacterized protein</fullName>
    </submittedName>
</protein>